<sequence>MTRRPTMRDVAAAAGVSHALVSLVYRTPEKVSEKRRQLVLDAAERLGFRPNWVASSLSGLKSYGSSFFGILVANLHNPVFATIVDAARAELGDSGSYGLMSSAVLPGPDGTTVTDERIVHAFEDLNVAGLLVVGVVPDLDVVRRVRPDLRIVVAAASIAELPRATSVRSDNDHGLRLLVEHLVAQGHSRIAHLGGAGGPASVSRAAGYERAMRELGLAEHIHVEPAGFTEESGQDAAARLIAERPDITAYTCVNDLVALGAMSAATAANRSVPGELAIAGYDNTYLAGIDRIDLTSVDTAGEEIGRTAARWLLADPAPEPGTETLIRPRLVVRGTTG</sequence>
<feature type="domain" description="HTH lacI-type" evidence="4">
    <location>
        <begin position="5"/>
        <end position="59"/>
    </location>
</feature>
<dbReference type="CDD" id="cd01392">
    <property type="entry name" value="HTH_LacI"/>
    <property type="match status" value="1"/>
</dbReference>
<organism evidence="5 6">
    <name type="scientific">Schumannella luteola</name>
    <dbReference type="NCBI Taxonomy" id="472059"/>
    <lineage>
        <taxon>Bacteria</taxon>
        <taxon>Bacillati</taxon>
        <taxon>Actinomycetota</taxon>
        <taxon>Actinomycetes</taxon>
        <taxon>Micrococcales</taxon>
        <taxon>Microbacteriaceae</taxon>
        <taxon>Schumannella</taxon>
    </lineage>
</organism>
<dbReference type="AlphaFoldDB" id="A0A852YB31"/>
<dbReference type="Pfam" id="PF13377">
    <property type="entry name" value="Peripla_BP_3"/>
    <property type="match status" value="1"/>
</dbReference>
<dbReference type="PANTHER" id="PTHR30146:SF138">
    <property type="entry name" value="TRANSCRIPTIONAL REGULATORY PROTEIN"/>
    <property type="match status" value="1"/>
</dbReference>
<evidence type="ECO:0000313" key="6">
    <source>
        <dbReference type="Proteomes" id="UP000553888"/>
    </source>
</evidence>
<dbReference type="GO" id="GO:0000976">
    <property type="term" value="F:transcription cis-regulatory region binding"/>
    <property type="evidence" value="ECO:0007669"/>
    <property type="project" value="TreeGrafter"/>
</dbReference>
<evidence type="ECO:0000259" key="4">
    <source>
        <dbReference type="PROSITE" id="PS50932"/>
    </source>
</evidence>
<reference evidence="5 6" key="1">
    <citation type="submission" date="2020-07" db="EMBL/GenBank/DDBJ databases">
        <title>Sequencing the genomes of 1000 actinobacteria strains.</title>
        <authorList>
            <person name="Klenk H.-P."/>
        </authorList>
    </citation>
    <scope>NUCLEOTIDE SEQUENCE [LARGE SCALE GENOMIC DNA]</scope>
    <source>
        <strain evidence="5 6">DSM 23141</strain>
    </source>
</reference>
<dbReference type="SUPFAM" id="SSF47413">
    <property type="entry name" value="lambda repressor-like DNA-binding domains"/>
    <property type="match status" value="1"/>
</dbReference>
<protein>
    <submittedName>
        <fullName evidence="5">DNA-binding LacI/PurR family transcriptional regulator</fullName>
    </submittedName>
</protein>
<dbReference type="PROSITE" id="PS50932">
    <property type="entry name" value="HTH_LACI_2"/>
    <property type="match status" value="1"/>
</dbReference>
<dbReference type="PANTHER" id="PTHR30146">
    <property type="entry name" value="LACI-RELATED TRANSCRIPTIONAL REPRESSOR"/>
    <property type="match status" value="1"/>
</dbReference>
<dbReference type="InterPro" id="IPR010982">
    <property type="entry name" value="Lambda_DNA-bd_dom_sf"/>
</dbReference>
<evidence type="ECO:0000256" key="1">
    <source>
        <dbReference type="ARBA" id="ARBA00023015"/>
    </source>
</evidence>
<dbReference type="InterPro" id="IPR000843">
    <property type="entry name" value="HTH_LacI"/>
</dbReference>
<gene>
    <name evidence="5" type="ORF">BJ979_001130</name>
</gene>
<dbReference type="Pfam" id="PF00356">
    <property type="entry name" value="LacI"/>
    <property type="match status" value="1"/>
</dbReference>
<dbReference type="InterPro" id="IPR028082">
    <property type="entry name" value="Peripla_BP_I"/>
</dbReference>
<dbReference type="InterPro" id="IPR046335">
    <property type="entry name" value="LacI/GalR-like_sensor"/>
</dbReference>
<accession>A0A852YB31</accession>
<evidence type="ECO:0000313" key="5">
    <source>
        <dbReference type="EMBL" id="NYG98504.1"/>
    </source>
</evidence>
<evidence type="ECO:0000256" key="3">
    <source>
        <dbReference type="ARBA" id="ARBA00023163"/>
    </source>
</evidence>
<dbReference type="EMBL" id="JACBZY010000001">
    <property type="protein sequence ID" value="NYG98504.1"/>
    <property type="molecule type" value="Genomic_DNA"/>
</dbReference>
<keyword evidence="1" id="KW-0805">Transcription regulation</keyword>
<dbReference type="Gene3D" id="3.40.50.2300">
    <property type="match status" value="2"/>
</dbReference>
<dbReference type="SMART" id="SM00354">
    <property type="entry name" value="HTH_LACI"/>
    <property type="match status" value="1"/>
</dbReference>
<dbReference type="Proteomes" id="UP000553888">
    <property type="component" value="Unassembled WGS sequence"/>
</dbReference>
<evidence type="ECO:0000256" key="2">
    <source>
        <dbReference type="ARBA" id="ARBA00023125"/>
    </source>
</evidence>
<dbReference type="SUPFAM" id="SSF53822">
    <property type="entry name" value="Periplasmic binding protein-like I"/>
    <property type="match status" value="1"/>
</dbReference>
<dbReference type="Gene3D" id="1.10.260.40">
    <property type="entry name" value="lambda repressor-like DNA-binding domains"/>
    <property type="match status" value="1"/>
</dbReference>
<dbReference type="GO" id="GO:0003700">
    <property type="term" value="F:DNA-binding transcription factor activity"/>
    <property type="evidence" value="ECO:0007669"/>
    <property type="project" value="TreeGrafter"/>
</dbReference>
<keyword evidence="6" id="KW-1185">Reference proteome</keyword>
<comment type="caution">
    <text evidence="5">The sequence shown here is derived from an EMBL/GenBank/DDBJ whole genome shotgun (WGS) entry which is preliminary data.</text>
</comment>
<proteinExistence type="predicted"/>
<dbReference type="CDD" id="cd06267">
    <property type="entry name" value="PBP1_LacI_sugar_binding-like"/>
    <property type="match status" value="1"/>
</dbReference>
<keyword evidence="2 5" id="KW-0238">DNA-binding</keyword>
<dbReference type="RefSeq" id="WP_179566013.1">
    <property type="nucleotide sequence ID" value="NZ_JACBZY010000001.1"/>
</dbReference>
<name>A0A852YB31_9MICO</name>
<keyword evidence="3" id="KW-0804">Transcription</keyword>